<evidence type="ECO:0000313" key="3">
    <source>
        <dbReference type="Proteomes" id="UP000620124"/>
    </source>
</evidence>
<dbReference type="InterPro" id="IPR024983">
    <property type="entry name" value="CHAT_dom"/>
</dbReference>
<dbReference type="InterPro" id="IPR011990">
    <property type="entry name" value="TPR-like_helical_dom_sf"/>
</dbReference>
<dbReference type="Gene3D" id="1.25.40.10">
    <property type="entry name" value="Tetratricopeptide repeat domain"/>
    <property type="match status" value="2"/>
</dbReference>
<evidence type="ECO:0000259" key="1">
    <source>
        <dbReference type="Pfam" id="PF12770"/>
    </source>
</evidence>
<accession>A0A8H6X5P9</accession>
<dbReference type="PANTHER" id="PTHR19959">
    <property type="entry name" value="KINESIN LIGHT CHAIN"/>
    <property type="match status" value="1"/>
</dbReference>
<organism evidence="2 3">
    <name type="scientific">Mycena venus</name>
    <dbReference type="NCBI Taxonomy" id="2733690"/>
    <lineage>
        <taxon>Eukaryota</taxon>
        <taxon>Fungi</taxon>
        <taxon>Dikarya</taxon>
        <taxon>Basidiomycota</taxon>
        <taxon>Agaricomycotina</taxon>
        <taxon>Agaricomycetes</taxon>
        <taxon>Agaricomycetidae</taxon>
        <taxon>Agaricales</taxon>
        <taxon>Marasmiineae</taxon>
        <taxon>Mycenaceae</taxon>
        <taxon>Mycena</taxon>
    </lineage>
</organism>
<sequence>MPPVIANGNNSNCIYLQDVEIKAMTHPYDDLPSDAQIFGQLIVDRQIIQQTVPVDPEPSQDSWKLDSGFKIPGRGLGFTVAIMRHSQTRGTRLLGYFEAKHGFIFGPNKTSLDLDLTKVNSDGPLLKLIATVESSPPMEQHIATNNPKNKTNSIKSHLQTILAGLEQIEGKLEREIRPTPEELWTLHTNILFLPATNARRGRLLHLCGDIALNSWKMSRMMDHLNEAISAYEDAVRDVPANLAYLGDHGIALYQRFEELGDVADLNKGVVIQKDVVHLTPDEDPDLPARLTNLGNSLCLRFQRLGDLDDLSESISKHKNAVYLIPDSHPDMPARLNSLGNSLQLRFKRLDDASDLNDCILHHKNAIGLSPDDCPNKPFMLNNLGNSLHSRFTRFGDLNDLNEAIWRHENAINLTQDDHTHKPIILSNLASSLRSRFERLGDLDDLNNSISKYKVAIELTPKGHLNLPTWLDDLASALQLRFQRLGDLEDLTESLSKHRNAVELTPCGHPSKPERFNNLGNALQLYFERLGDHCSLDDCISNHRKAVHLTPDDHPYRPIMLHNLGSSLQSRFERFGDLNDLDEAISRQKDAVKLIPDGHPNQFRLLNNLGHCLQIRFEELGDLNDLTEFISKHKYAVHLTPDGHFDRPETRNNLGNALFLRFKQSNNPDDIWETIQQYTSAACSTTGPAYKRFHAASKWAQHAQTIQHHSLLDAYQTAIDLLPELAWLGLSITDRHYLIMKAAPVVRDAAVAAISSAQLAKAVEWLEQGRSIIWGQLLNLRSPVEILRLKSPKLADDLIHLSAQLEGATTRRFAQVMPDSGAQQPLTLIVQQVHEIAHKRELLLKTIRELEGFNRFLLPKSISELSMAAQRGPVIFLNASQMSCDVLILLPGPSDRVLHVPLLEFTPKDLKTLTQTQTRLMSYKGRSDTDRLYGNREGESQDREDDFAHILSELWVHLVKPVLNAIAITTPAKENLQRVWWCPTGPFTSLPIHAAGLYGKDDSFGSKLSDYVISSYTPSLAALIQGFRPFSQLPERLQLLAVAQPSAVGQLYIPGTENEINRIQQSAHSKIAVCSLVAHEATVARVEDEIMKSNWVHFACHGVQDQVAPTESALLLAGNSRLTLSRIIQLNLPHAEFAFLSACQTATGEQKLQEESVHLAAGMLLAGYRGVIATMWSITDNDAPQVAEDVYKHLFKSSPPNSTRAAEALHLAVKNLRQGSDGKKSFFHWVPFIHVGV</sequence>
<dbReference type="Proteomes" id="UP000620124">
    <property type="component" value="Unassembled WGS sequence"/>
</dbReference>
<reference evidence="2" key="1">
    <citation type="submission" date="2020-05" db="EMBL/GenBank/DDBJ databases">
        <title>Mycena genomes resolve the evolution of fungal bioluminescence.</title>
        <authorList>
            <person name="Tsai I.J."/>
        </authorList>
    </citation>
    <scope>NUCLEOTIDE SEQUENCE</scope>
    <source>
        <strain evidence="2">CCC161011</strain>
    </source>
</reference>
<dbReference type="EMBL" id="JACAZI010000025">
    <property type="protein sequence ID" value="KAF7334983.1"/>
    <property type="molecule type" value="Genomic_DNA"/>
</dbReference>
<protein>
    <recommendedName>
        <fullName evidence="1">CHAT domain-containing protein</fullName>
    </recommendedName>
</protein>
<gene>
    <name evidence="2" type="ORF">MVEN_02248400</name>
</gene>
<feature type="domain" description="CHAT" evidence="1">
    <location>
        <begin position="950"/>
        <end position="1235"/>
    </location>
</feature>
<dbReference type="SUPFAM" id="SSF48452">
    <property type="entry name" value="TPR-like"/>
    <property type="match status" value="1"/>
</dbReference>
<keyword evidence="3" id="KW-1185">Reference proteome</keyword>
<comment type="caution">
    <text evidence="2">The sequence shown here is derived from an EMBL/GenBank/DDBJ whole genome shotgun (WGS) entry which is preliminary data.</text>
</comment>
<dbReference type="AlphaFoldDB" id="A0A8H6X5P9"/>
<name>A0A8H6X5P9_9AGAR</name>
<dbReference type="OrthoDB" id="9991317at2759"/>
<dbReference type="PANTHER" id="PTHR19959:SF119">
    <property type="entry name" value="FUNGAL LIPASE-LIKE DOMAIN-CONTAINING PROTEIN"/>
    <property type="match status" value="1"/>
</dbReference>
<dbReference type="Pfam" id="PF12770">
    <property type="entry name" value="CHAT"/>
    <property type="match status" value="1"/>
</dbReference>
<proteinExistence type="predicted"/>
<evidence type="ECO:0000313" key="2">
    <source>
        <dbReference type="EMBL" id="KAF7334983.1"/>
    </source>
</evidence>